<dbReference type="PATRIC" id="fig|742733.3.peg.4801"/>
<name>G5HPX9_9FIRM</name>
<feature type="transmembrane region" description="Helical" evidence="1">
    <location>
        <begin position="40"/>
        <end position="65"/>
    </location>
</feature>
<feature type="transmembrane region" description="Helical" evidence="1">
    <location>
        <begin position="106"/>
        <end position="129"/>
    </location>
</feature>
<evidence type="ECO:0000259" key="2">
    <source>
        <dbReference type="Pfam" id="PF01970"/>
    </source>
</evidence>
<feature type="transmembrane region" description="Helical" evidence="1">
    <location>
        <begin position="12"/>
        <end position="33"/>
    </location>
</feature>
<reference evidence="3 4" key="1">
    <citation type="submission" date="2011-08" db="EMBL/GenBank/DDBJ databases">
        <title>The Genome Sequence of Clostridium citroniae WAL-17108.</title>
        <authorList>
            <consortium name="The Broad Institute Genome Sequencing Platform"/>
            <person name="Earl A."/>
            <person name="Ward D."/>
            <person name="Feldgarden M."/>
            <person name="Gevers D."/>
            <person name="Finegold S.M."/>
            <person name="Summanen P.H."/>
            <person name="Molitoris D.R."/>
            <person name="Vaisanen M.L."/>
            <person name="Daigneault M."/>
            <person name="Allen-Vercoe E."/>
            <person name="Young S.K."/>
            <person name="Zeng Q."/>
            <person name="Gargeya S."/>
            <person name="Fitzgerald M."/>
            <person name="Haas B."/>
            <person name="Abouelleil A."/>
            <person name="Alvarado L."/>
            <person name="Arachchi H.M."/>
            <person name="Berlin A."/>
            <person name="Brown A."/>
            <person name="Chapman S.B."/>
            <person name="Chen Z."/>
            <person name="Dunbar C."/>
            <person name="Freedman E."/>
            <person name="Gearin G."/>
            <person name="Gellesch M."/>
            <person name="Goldberg J."/>
            <person name="Griggs A."/>
            <person name="Gujja S."/>
            <person name="Heiman D."/>
            <person name="Howarth C."/>
            <person name="Larson L."/>
            <person name="Lui A."/>
            <person name="MacDonald P.J.P."/>
            <person name="Montmayeur A."/>
            <person name="Murphy C."/>
            <person name="Neiman D."/>
            <person name="Pearson M."/>
            <person name="Priest M."/>
            <person name="Roberts A."/>
            <person name="Saif S."/>
            <person name="Shea T."/>
            <person name="Shenoy N."/>
            <person name="Sisk P."/>
            <person name="Stolte C."/>
            <person name="Sykes S."/>
            <person name="Wortman J."/>
            <person name="Nusbaum C."/>
            <person name="Birren B."/>
        </authorList>
    </citation>
    <scope>NUCLEOTIDE SEQUENCE [LARGE SCALE GENOMIC DNA]</scope>
    <source>
        <strain evidence="3 4">WAL-17108</strain>
    </source>
</reference>
<feature type="transmembrane region" description="Helical" evidence="1">
    <location>
        <begin position="141"/>
        <end position="159"/>
    </location>
</feature>
<keyword evidence="1" id="KW-0472">Membrane</keyword>
<dbReference type="EMBL" id="ADLJ01000038">
    <property type="protein sequence ID" value="EHE96559.1"/>
    <property type="molecule type" value="Genomic_DNA"/>
</dbReference>
<organism evidence="3 4">
    <name type="scientific">[Clostridium] citroniae WAL-17108</name>
    <dbReference type="NCBI Taxonomy" id="742733"/>
    <lineage>
        <taxon>Bacteria</taxon>
        <taxon>Bacillati</taxon>
        <taxon>Bacillota</taxon>
        <taxon>Clostridia</taxon>
        <taxon>Lachnospirales</taxon>
        <taxon>Lachnospiraceae</taxon>
        <taxon>Enterocloster</taxon>
    </lineage>
</organism>
<feature type="transmembrane region" description="Helical" evidence="1">
    <location>
        <begin position="261"/>
        <end position="282"/>
    </location>
</feature>
<feature type="transmembrane region" description="Helical" evidence="1">
    <location>
        <begin position="436"/>
        <end position="453"/>
    </location>
</feature>
<evidence type="ECO:0000256" key="1">
    <source>
        <dbReference type="SAM" id="Phobius"/>
    </source>
</evidence>
<feature type="domain" description="DUF112" evidence="2">
    <location>
        <begin position="17"/>
        <end position="441"/>
    </location>
</feature>
<protein>
    <recommendedName>
        <fullName evidence="2">DUF112 domain-containing protein</fullName>
    </recommendedName>
</protein>
<dbReference type="PANTHER" id="PTHR35342">
    <property type="entry name" value="TRICARBOXYLIC TRANSPORT PROTEIN"/>
    <property type="match status" value="1"/>
</dbReference>
<feature type="transmembrane region" description="Helical" evidence="1">
    <location>
        <begin position="473"/>
        <end position="494"/>
    </location>
</feature>
<dbReference type="HOGENOM" id="CLU_022936_2_0_9"/>
<comment type="caution">
    <text evidence="3">The sequence shown here is derived from an EMBL/GenBank/DDBJ whole genome shotgun (WGS) entry which is preliminary data.</text>
</comment>
<feature type="transmembrane region" description="Helical" evidence="1">
    <location>
        <begin position="357"/>
        <end position="377"/>
    </location>
</feature>
<dbReference type="Pfam" id="PF01970">
    <property type="entry name" value="TctA"/>
    <property type="match status" value="1"/>
</dbReference>
<dbReference type="PANTHER" id="PTHR35342:SF5">
    <property type="entry name" value="TRICARBOXYLIC TRANSPORT PROTEIN"/>
    <property type="match status" value="1"/>
</dbReference>
<proteinExistence type="predicted"/>
<dbReference type="eggNOG" id="COG3333">
    <property type="taxonomic scope" value="Bacteria"/>
</dbReference>
<evidence type="ECO:0000313" key="4">
    <source>
        <dbReference type="Proteomes" id="UP000003763"/>
    </source>
</evidence>
<accession>G5HPX9</accession>
<dbReference type="Proteomes" id="UP000003763">
    <property type="component" value="Unassembled WGS sequence"/>
</dbReference>
<dbReference type="InterPro" id="IPR002823">
    <property type="entry name" value="DUF112_TM"/>
</dbReference>
<feature type="transmembrane region" description="Helical" evidence="1">
    <location>
        <begin position="389"/>
        <end position="407"/>
    </location>
</feature>
<keyword evidence="1" id="KW-1133">Transmembrane helix</keyword>
<dbReference type="RefSeq" id="WP_007867659.1">
    <property type="nucleotide sequence ID" value="NZ_JH376427.1"/>
</dbReference>
<feature type="transmembrane region" description="Helical" evidence="1">
    <location>
        <begin position="413"/>
        <end position="429"/>
    </location>
</feature>
<keyword evidence="1" id="KW-0812">Transmembrane</keyword>
<evidence type="ECO:0000313" key="3">
    <source>
        <dbReference type="EMBL" id="EHE96559.1"/>
    </source>
</evidence>
<feature type="transmembrane region" description="Helical" evidence="1">
    <location>
        <begin position="321"/>
        <end position="345"/>
    </location>
</feature>
<gene>
    <name evidence="3" type="ORF">HMPREF9469_04641</name>
</gene>
<dbReference type="AlphaFoldDB" id="G5HPX9"/>
<sequence>MNNIIGALSILFQWDCLIALVLGVIAGMVVGIIPGLGPSAGIALLIPISFTMSPAAALTMMVALYTSGVYGGSITATLCHTPGTAASAATAIDGYELTKKGRGMEAVGVCTVASVIGGCFGALALLCFAPPLGRLSMRFSALEYFLISCFGLFVISNMAGKSMAKGLFSAALGLLLGTVGMDPIEGVQRFTFGVMVLEDGIDYTPVLIGLFSLSQALILVENTVKGKATILDDPNAGLKGHRMPPWNIFKKLIPTICRSSVVGAFIGFVPAAGASIASWLNYSMAKKFSKNPEEFGNGSLEGIAASEAGNNAACGGALIPLFTLGIPGSSATAIMFGGLLMHGLIPGNALFTTQAKSTYAIFLGFLASNLLMGILGLSLTKQFVKICKLPNAILVPIIISVSIIGTYALNNSLVDVIIMIFFGILGYFMKMMEFETAPLVLGMVLCNIFESNFRRALILAKGDLFGYLLTRPISLILIVIIALTVLLPTIIKIVQARFSNRER</sequence>